<evidence type="ECO:0000256" key="1">
    <source>
        <dbReference type="SAM" id="Phobius"/>
    </source>
</evidence>
<dbReference type="EMBL" id="JHEG02000059">
    <property type="protein sequence ID" value="KIE06597.1"/>
    <property type="molecule type" value="Genomic_DNA"/>
</dbReference>
<dbReference type="AlphaFoldDB" id="A0A0C1MWD6"/>
<organism evidence="3">
    <name type="scientific">Tolypothrix bouteillei VB521301</name>
    <dbReference type="NCBI Taxonomy" id="1479485"/>
    <lineage>
        <taxon>Bacteria</taxon>
        <taxon>Bacillati</taxon>
        <taxon>Cyanobacteriota</taxon>
        <taxon>Cyanophyceae</taxon>
        <taxon>Nostocales</taxon>
        <taxon>Tolypothrichaceae</taxon>
        <taxon>Tolypothrix</taxon>
    </lineage>
</organism>
<feature type="transmembrane region" description="Helical" evidence="1">
    <location>
        <begin position="69"/>
        <end position="89"/>
    </location>
</feature>
<evidence type="ECO:0000313" key="2">
    <source>
        <dbReference type="EMBL" id="KAF3890081.1"/>
    </source>
</evidence>
<reference evidence="2" key="2">
    <citation type="submission" date="2019-11" db="EMBL/GenBank/DDBJ databases">
        <title>Improved Assembly of Tolypothrix boutellei genome.</title>
        <authorList>
            <person name="Sarangi A.N."/>
            <person name="Mukherjee M."/>
            <person name="Ghosh S."/>
            <person name="Singh D."/>
            <person name="Das A."/>
            <person name="Kant S."/>
            <person name="Prusty A."/>
            <person name="Tripathy S."/>
        </authorList>
    </citation>
    <scope>NUCLEOTIDE SEQUENCE</scope>
    <source>
        <strain evidence="2">VB521301</strain>
    </source>
</reference>
<dbReference type="Proteomes" id="UP000029738">
    <property type="component" value="Unassembled WGS sequence"/>
</dbReference>
<feature type="transmembrane region" description="Helical" evidence="1">
    <location>
        <begin position="133"/>
        <end position="154"/>
    </location>
</feature>
<keyword evidence="1" id="KW-0812">Transmembrane</keyword>
<keyword evidence="4" id="KW-1185">Reference proteome</keyword>
<proteinExistence type="predicted"/>
<feature type="transmembrane region" description="Helical" evidence="1">
    <location>
        <begin position="226"/>
        <end position="248"/>
    </location>
</feature>
<gene>
    <name evidence="3" type="ORF">DA73_0235185</name>
    <name evidence="2" type="ORF">DA73_0400034965</name>
</gene>
<sequence length="251" mass="27677">MSLAVGFLTRKSLTNLVGCEFLALAINLVLASLIPKKLAYNGILAGAGFLSGVGGILGTFSIFSVFGLPFFLINLSTSVFCYIFARNLIDFHIKNKVNFLEDKHDKLGRTFISVLLGLEIFISFTLLKSMFNSLIVGAFMILVLSLPISTIFLLRISFFKIPQDKIIVLCGMLNGIWLISTTQVEMGTLDATKALFFSFIIMSWSIASSTALLLQNFQYKYGKLQTRLATTVTAVLGMVAGIIPYFVWQGY</sequence>
<keyword evidence="1" id="KW-1133">Transmembrane helix</keyword>
<keyword evidence="1" id="KW-0472">Membrane</keyword>
<accession>A0A0C1MWD6</accession>
<feature type="transmembrane region" description="Helical" evidence="1">
    <location>
        <begin position="194"/>
        <end position="214"/>
    </location>
</feature>
<protein>
    <submittedName>
        <fullName evidence="3">Uncharacterized protein</fullName>
    </submittedName>
</protein>
<dbReference type="OrthoDB" id="9856250at2"/>
<reference evidence="3" key="1">
    <citation type="journal article" date="2015" name="Genome Announc.">
        <title>Draft Genome Sequence of Tolypothrix boutellei Strain VB521301.</title>
        <authorList>
            <person name="Chandrababunaidu M.M."/>
            <person name="Singh D."/>
            <person name="Sen D."/>
            <person name="Bhan S."/>
            <person name="Das S."/>
            <person name="Gupta A."/>
            <person name="Adhikary S.P."/>
            <person name="Tripathy S."/>
        </authorList>
    </citation>
    <scope>NUCLEOTIDE SEQUENCE</scope>
    <source>
        <strain evidence="3">VB521301</strain>
    </source>
</reference>
<evidence type="ECO:0000313" key="3">
    <source>
        <dbReference type="EMBL" id="KIE06597.1"/>
    </source>
</evidence>
<feature type="transmembrane region" description="Helical" evidence="1">
    <location>
        <begin position="38"/>
        <end position="63"/>
    </location>
</feature>
<name>A0A0C1MWD6_9CYAN</name>
<dbReference type="RefSeq" id="WP_050046500.1">
    <property type="nucleotide sequence ID" value="NZ_JHEG04000001.1"/>
</dbReference>
<comment type="caution">
    <text evidence="3">The sequence shown here is derived from an EMBL/GenBank/DDBJ whole genome shotgun (WGS) entry which is preliminary data.</text>
</comment>
<evidence type="ECO:0000313" key="4">
    <source>
        <dbReference type="Proteomes" id="UP000029738"/>
    </source>
</evidence>
<dbReference type="EMBL" id="JHEG04000001">
    <property type="protein sequence ID" value="KAF3890081.1"/>
    <property type="molecule type" value="Genomic_DNA"/>
</dbReference>
<feature type="transmembrane region" description="Helical" evidence="1">
    <location>
        <begin position="110"/>
        <end position="127"/>
    </location>
</feature>
<feature type="transmembrane region" description="Helical" evidence="1">
    <location>
        <begin position="166"/>
        <end position="182"/>
    </location>
</feature>
<feature type="transmembrane region" description="Helical" evidence="1">
    <location>
        <begin position="12"/>
        <end position="31"/>
    </location>
</feature>